<proteinExistence type="predicted"/>
<organism evidence="1 2">
    <name type="scientific">Panagrolaimus sp. PS1159</name>
    <dbReference type="NCBI Taxonomy" id="55785"/>
    <lineage>
        <taxon>Eukaryota</taxon>
        <taxon>Metazoa</taxon>
        <taxon>Ecdysozoa</taxon>
        <taxon>Nematoda</taxon>
        <taxon>Chromadorea</taxon>
        <taxon>Rhabditida</taxon>
        <taxon>Tylenchina</taxon>
        <taxon>Panagrolaimomorpha</taxon>
        <taxon>Panagrolaimoidea</taxon>
        <taxon>Panagrolaimidae</taxon>
        <taxon>Panagrolaimus</taxon>
    </lineage>
</organism>
<accession>A0AC35FPU7</accession>
<dbReference type="Proteomes" id="UP000887580">
    <property type="component" value="Unplaced"/>
</dbReference>
<protein>
    <submittedName>
        <fullName evidence="2">Uncharacterized protein</fullName>
    </submittedName>
</protein>
<evidence type="ECO:0000313" key="1">
    <source>
        <dbReference type="Proteomes" id="UP000887580"/>
    </source>
</evidence>
<name>A0AC35FPU7_9BILA</name>
<sequence>MMGPIDPMQYSPTWQLLIIIILIFGAIYGCGRILEYLLRQFIRCMKYLLLQIIDLLYGDDFEENAAATTFEDNAKRRKREATRRIKNENANNNTSSKSVLLNTQSNGTIERTTVPVETTIPEGSTTELEVEVENDNEIAEAMRHSPTDDEEKSKNSSSSVSPAIRHRHGENVKHSEHIETSTVTVVSSSS</sequence>
<evidence type="ECO:0000313" key="2">
    <source>
        <dbReference type="WBParaSite" id="PS1159_v2.g19281.t1"/>
    </source>
</evidence>
<reference evidence="2" key="1">
    <citation type="submission" date="2022-11" db="UniProtKB">
        <authorList>
            <consortium name="WormBaseParasite"/>
        </authorList>
    </citation>
    <scope>IDENTIFICATION</scope>
</reference>
<dbReference type="WBParaSite" id="PS1159_v2.g19281.t1">
    <property type="protein sequence ID" value="PS1159_v2.g19281.t1"/>
    <property type="gene ID" value="PS1159_v2.g19281"/>
</dbReference>